<organism evidence="2 3">
    <name type="scientific">Zizania palustris</name>
    <name type="common">Northern wild rice</name>
    <dbReference type="NCBI Taxonomy" id="103762"/>
    <lineage>
        <taxon>Eukaryota</taxon>
        <taxon>Viridiplantae</taxon>
        <taxon>Streptophyta</taxon>
        <taxon>Embryophyta</taxon>
        <taxon>Tracheophyta</taxon>
        <taxon>Spermatophyta</taxon>
        <taxon>Magnoliopsida</taxon>
        <taxon>Liliopsida</taxon>
        <taxon>Poales</taxon>
        <taxon>Poaceae</taxon>
        <taxon>BOP clade</taxon>
        <taxon>Oryzoideae</taxon>
        <taxon>Oryzeae</taxon>
        <taxon>Zizaniinae</taxon>
        <taxon>Zizania</taxon>
    </lineage>
</organism>
<name>A0A8J5SUG3_ZIZPA</name>
<gene>
    <name evidence="2" type="ORF">GUJ93_ZPchr0019g2663</name>
</gene>
<feature type="region of interest" description="Disordered" evidence="1">
    <location>
        <begin position="1"/>
        <end position="20"/>
    </location>
</feature>
<feature type="compositionally biased region" description="Basic and acidic residues" evidence="1">
    <location>
        <begin position="65"/>
        <end position="74"/>
    </location>
</feature>
<reference evidence="2" key="2">
    <citation type="submission" date="2021-02" db="EMBL/GenBank/DDBJ databases">
        <authorList>
            <person name="Kimball J.A."/>
            <person name="Haas M.W."/>
            <person name="Macchietto M."/>
            <person name="Kono T."/>
            <person name="Duquette J."/>
            <person name="Shao M."/>
        </authorList>
    </citation>
    <scope>NUCLEOTIDE SEQUENCE</scope>
    <source>
        <tissue evidence="2">Fresh leaf tissue</tissue>
    </source>
</reference>
<sequence>MAAATAAAAHERQPGADGWKGAASACVSWFQGKEKGKRVLENDAVTLLGSQEVVAVKKRNLGKVDSGKGDRGDCNSRNSTAEDFWL</sequence>
<evidence type="ECO:0000256" key="1">
    <source>
        <dbReference type="SAM" id="MobiDB-lite"/>
    </source>
</evidence>
<keyword evidence="3" id="KW-1185">Reference proteome</keyword>
<protein>
    <submittedName>
        <fullName evidence="2">Uncharacterized protein</fullName>
    </submittedName>
</protein>
<comment type="caution">
    <text evidence="2">The sequence shown here is derived from an EMBL/GenBank/DDBJ whole genome shotgun (WGS) entry which is preliminary data.</text>
</comment>
<dbReference type="Proteomes" id="UP000729402">
    <property type="component" value="Unassembled WGS sequence"/>
</dbReference>
<feature type="region of interest" description="Disordered" evidence="1">
    <location>
        <begin position="64"/>
        <end position="86"/>
    </location>
</feature>
<dbReference type="EMBL" id="JAAALK010000087">
    <property type="protein sequence ID" value="KAG8081701.1"/>
    <property type="molecule type" value="Genomic_DNA"/>
</dbReference>
<proteinExistence type="predicted"/>
<evidence type="ECO:0000313" key="3">
    <source>
        <dbReference type="Proteomes" id="UP000729402"/>
    </source>
</evidence>
<accession>A0A8J5SUG3</accession>
<reference evidence="2" key="1">
    <citation type="journal article" date="2021" name="bioRxiv">
        <title>Whole Genome Assembly and Annotation of Northern Wild Rice, Zizania palustris L., Supports a Whole Genome Duplication in the Zizania Genus.</title>
        <authorList>
            <person name="Haas M."/>
            <person name="Kono T."/>
            <person name="Macchietto M."/>
            <person name="Millas R."/>
            <person name="McGilp L."/>
            <person name="Shao M."/>
            <person name="Duquette J."/>
            <person name="Hirsch C.N."/>
            <person name="Kimball J."/>
        </authorList>
    </citation>
    <scope>NUCLEOTIDE SEQUENCE</scope>
    <source>
        <tissue evidence="2">Fresh leaf tissue</tissue>
    </source>
</reference>
<evidence type="ECO:0000313" key="2">
    <source>
        <dbReference type="EMBL" id="KAG8081701.1"/>
    </source>
</evidence>
<feature type="compositionally biased region" description="Polar residues" evidence="1">
    <location>
        <begin position="75"/>
        <end position="86"/>
    </location>
</feature>
<dbReference type="AlphaFoldDB" id="A0A8J5SUG3"/>